<proteinExistence type="predicted"/>
<evidence type="ECO:0000256" key="1">
    <source>
        <dbReference type="SAM" id="MobiDB-lite"/>
    </source>
</evidence>
<protein>
    <submittedName>
        <fullName evidence="2">Putative secreted peptide</fullName>
    </submittedName>
</protein>
<sequence>MIPLVVVGSLLMEPLVRQIVNQYHRKLLTLENRSSVTSAKISMYPVRWHLPERTATCNAMSRNRWTINIRSSRQLQHKNMKYHVHHRPPATVVPANSITHRPAARVLRPVERQLAHPDTLTTNSSVIMRWPRMTLRRSAKEAVGAIPRKSTNRDHRR</sequence>
<evidence type="ECO:0000313" key="2">
    <source>
        <dbReference type="EMBL" id="MBW30888.1"/>
    </source>
</evidence>
<dbReference type="EMBL" id="GGFM01010137">
    <property type="protein sequence ID" value="MBW30888.1"/>
    <property type="molecule type" value="Transcribed_RNA"/>
</dbReference>
<feature type="region of interest" description="Disordered" evidence="1">
    <location>
        <begin position="138"/>
        <end position="157"/>
    </location>
</feature>
<accession>A0A2M3ZR88</accession>
<organism evidence="2">
    <name type="scientific">Anopheles braziliensis</name>
    <dbReference type="NCBI Taxonomy" id="58242"/>
    <lineage>
        <taxon>Eukaryota</taxon>
        <taxon>Metazoa</taxon>
        <taxon>Ecdysozoa</taxon>
        <taxon>Arthropoda</taxon>
        <taxon>Hexapoda</taxon>
        <taxon>Insecta</taxon>
        <taxon>Pterygota</taxon>
        <taxon>Neoptera</taxon>
        <taxon>Endopterygota</taxon>
        <taxon>Diptera</taxon>
        <taxon>Nematocera</taxon>
        <taxon>Culicoidea</taxon>
        <taxon>Culicidae</taxon>
        <taxon>Anophelinae</taxon>
        <taxon>Anopheles</taxon>
    </lineage>
</organism>
<reference evidence="2" key="1">
    <citation type="submission" date="2018-01" db="EMBL/GenBank/DDBJ databases">
        <title>An insight into the sialome of Amazonian anophelines.</title>
        <authorList>
            <person name="Ribeiro J.M."/>
            <person name="Scarpassa V."/>
            <person name="Calvo E."/>
        </authorList>
    </citation>
    <scope>NUCLEOTIDE SEQUENCE</scope>
    <source>
        <tissue evidence="2">Salivary glands</tissue>
    </source>
</reference>
<name>A0A2M3ZR88_9DIPT</name>
<dbReference type="AlphaFoldDB" id="A0A2M3ZR88"/>